<feature type="domain" description="Acyl-CoA thioesterase-like N-terminal HotDog" evidence="2">
    <location>
        <begin position="2"/>
        <end position="75"/>
    </location>
</feature>
<dbReference type="Pfam" id="PF20789">
    <property type="entry name" value="4HBT_3C"/>
    <property type="match status" value="1"/>
</dbReference>
<name>A0A5N0UH80_9PSEU</name>
<dbReference type="InterPro" id="IPR049450">
    <property type="entry name" value="ACOT8-like_C"/>
</dbReference>
<evidence type="ECO:0000256" key="1">
    <source>
        <dbReference type="SAM" id="MobiDB-lite"/>
    </source>
</evidence>
<dbReference type="InterPro" id="IPR049449">
    <property type="entry name" value="TesB_ACOT8-like_N"/>
</dbReference>
<dbReference type="EMBL" id="VMNW02000182">
    <property type="protein sequence ID" value="KAA9147824.1"/>
    <property type="molecule type" value="Genomic_DNA"/>
</dbReference>
<accession>A0A5N0UH80</accession>
<proteinExistence type="predicted"/>
<organism evidence="4 5">
    <name type="scientific">Amycolatopsis acidicola</name>
    <dbReference type="NCBI Taxonomy" id="2596893"/>
    <lineage>
        <taxon>Bacteria</taxon>
        <taxon>Bacillati</taxon>
        <taxon>Actinomycetota</taxon>
        <taxon>Actinomycetes</taxon>
        <taxon>Pseudonocardiales</taxon>
        <taxon>Pseudonocardiaceae</taxon>
        <taxon>Amycolatopsis</taxon>
    </lineage>
</organism>
<evidence type="ECO:0000259" key="2">
    <source>
        <dbReference type="Pfam" id="PF13622"/>
    </source>
</evidence>
<dbReference type="InterPro" id="IPR042171">
    <property type="entry name" value="Acyl-CoA_hotdog"/>
</dbReference>
<evidence type="ECO:0000313" key="4">
    <source>
        <dbReference type="EMBL" id="KAA9147824.1"/>
    </source>
</evidence>
<keyword evidence="5" id="KW-1185">Reference proteome</keyword>
<reference evidence="4" key="1">
    <citation type="submission" date="2019-09" db="EMBL/GenBank/DDBJ databases">
        <authorList>
            <person name="Teo W.F.A."/>
            <person name="Duangmal K."/>
        </authorList>
    </citation>
    <scope>NUCLEOTIDE SEQUENCE [LARGE SCALE GENOMIC DNA]</scope>
    <source>
        <strain evidence="4">K81G1</strain>
    </source>
</reference>
<feature type="region of interest" description="Disordered" evidence="1">
    <location>
        <begin position="78"/>
        <end position="104"/>
    </location>
</feature>
<sequence length="232" mass="24784">MTHGRLLGGLLARALEAEQGAEGMRFTRLTVDLFRSAPLAPLEVATTRIRDGHRIRVTEATVHSGDGVFAKATAVQLREGEQPPDPAPATPPWDAPGPETMAPHRVGATPERWHLEGRRTWVRETCELVEGEPMSPFVRAALAADTASPLAHAGEKELEFINADYSLYLSRMPEGEHIGVAAGGHSSGEGIAVGHCTLHDARGPIGYCMTAAVANPGVRPNTRPRARRGSSV</sequence>
<feature type="domain" description="Acyl-CoA thioesterase-like C-terminal" evidence="3">
    <location>
        <begin position="85"/>
        <end position="208"/>
    </location>
</feature>
<evidence type="ECO:0000259" key="3">
    <source>
        <dbReference type="Pfam" id="PF20789"/>
    </source>
</evidence>
<protein>
    <submittedName>
        <fullName evidence="4">Thioesterase family protein</fullName>
    </submittedName>
</protein>
<evidence type="ECO:0000313" key="5">
    <source>
        <dbReference type="Proteomes" id="UP000319769"/>
    </source>
</evidence>
<comment type="caution">
    <text evidence="4">The sequence shown here is derived from an EMBL/GenBank/DDBJ whole genome shotgun (WGS) entry which is preliminary data.</text>
</comment>
<gene>
    <name evidence="4" type="ORF">FPZ12_045280</name>
</gene>
<dbReference type="AlphaFoldDB" id="A0A5N0UH80"/>
<dbReference type="Gene3D" id="2.40.160.210">
    <property type="entry name" value="Acyl-CoA thioesterase, double hotdog domain"/>
    <property type="match status" value="1"/>
</dbReference>
<dbReference type="OrthoDB" id="1413770at2"/>
<dbReference type="Proteomes" id="UP000319769">
    <property type="component" value="Unassembled WGS sequence"/>
</dbReference>
<feature type="compositionally biased region" description="Pro residues" evidence="1">
    <location>
        <begin position="83"/>
        <end position="95"/>
    </location>
</feature>
<dbReference type="Pfam" id="PF13622">
    <property type="entry name" value="4HBT_3"/>
    <property type="match status" value="1"/>
</dbReference>